<evidence type="ECO:0000313" key="2">
    <source>
        <dbReference type="Proteomes" id="UP000316291"/>
    </source>
</evidence>
<evidence type="ECO:0000313" key="1">
    <source>
        <dbReference type="EMBL" id="TWI54570.1"/>
    </source>
</evidence>
<sequence length="168" mass="19380">MEKYHIKLTESEAAILAKVDLWESHRNHDEGHAAYKANAQPILTLLQSLSDRSAIPQERLNYWNDPRYHQGRIKASRKGLFERMVAEVPTFTRIHILSVIFDIFCLVPIFPTTSLQHLRRKSVTHSGFPLVMSFRSVRMLGISPANIVWTRRMHQKSSLNFASTWGLA</sequence>
<dbReference type="AlphaFoldDB" id="A0A562QEG5"/>
<reference evidence="1 2" key="1">
    <citation type="journal article" date="2015" name="Stand. Genomic Sci.">
        <title>Genomic Encyclopedia of Bacterial and Archaeal Type Strains, Phase III: the genomes of soil and plant-associated and newly described type strains.</title>
        <authorList>
            <person name="Whitman W.B."/>
            <person name="Woyke T."/>
            <person name="Klenk H.P."/>
            <person name="Zhou Y."/>
            <person name="Lilburn T.G."/>
            <person name="Beck B.J."/>
            <person name="De Vos P."/>
            <person name="Vandamme P."/>
            <person name="Eisen J.A."/>
            <person name="Garrity G."/>
            <person name="Hugenholtz P."/>
            <person name="Kyrpides N.C."/>
        </authorList>
    </citation>
    <scope>NUCLEOTIDE SEQUENCE [LARGE SCALE GENOMIC DNA]</scope>
    <source>
        <strain evidence="1 2">CGMCC 1.10948</strain>
    </source>
</reference>
<keyword evidence="2" id="KW-1185">Reference proteome</keyword>
<protein>
    <submittedName>
        <fullName evidence="1">Uncharacterized protein</fullName>
    </submittedName>
</protein>
<accession>A0A562QEG5</accession>
<dbReference type="OrthoDB" id="7852091at2"/>
<comment type="caution">
    <text evidence="1">The sequence shown here is derived from an EMBL/GenBank/DDBJ whole genome shotgun (WGS) entry which is preliminary data.</text>
</comment>
<proteinExistence type="predicted"/>
<gene>
    <name evidence="1" type="ORF">IQ16_08652</name>
</gene>
<dbReference type="RefSeq" id="WP_080668323.1">
    <property type="nucleotide sequence ID" value="NZ_VLLA01000069.1"/>
</dbReference>
<dbReference type="Proteomes" id="UP000316291">
    <property type="component" value="Unassembled WGS sequence"/>
</dbReference>
<organism evidence="1 2">
    <name type="scientific">Bradyrhizobium huanghuaihaiense</name>
    <dbReference type="NCBI Taxonomy" id="990078"/>
    <lineage>
        <taxon>Bacteria</taxon>
        <taxon>Pseudomonadati</taxon>
        <taxon>Pseudomonadota</taxon>
        <taxon>Alphaproteobacteria</taxon>
        <taxon>Hyphomicrobiales</taxon>
        <taxon>Nitrobacteraceae</taxon>
        <taxon>Bradyrhizobium</taxon>
    </lineage>
</organism>
<name>A0A562QEG5_9BRAD</name>
<dbReference type="EMBL" id="VLLA01000069">
    <property type="protein sequence ID" value="TWI54570.1"/>
    <property type="molecule type" value="Genomic_DNA"/>
</dbReference>